<keyword evidence="1" id="KW-0472">Membrane</keyword>
<keyword evidence="1" id="KW-0812">Transmembrane</keyword>
<proteinExistence type="predicted"/>
<dbReference type="AlphaFoldDB" id="A0A8J2J043"/>
<evidence type="ECO:0000256" key="1">
    <source>
        <dbReference type="SAM" id="Phobius"/>
    </source>
</evidence>
<sequence length="147" mass="17146">MLLASPLTEWTLHILKTVLKMRRNDKEWQHHITMNTFIVYIGMFAAVMLREMKNAKIFIHRSLRISLALRGLLSIIHYLHVAPTFERDAYEKWYPYLSAVPILAFLALRNVSTSTRNHHSEAMAWLGCCYLESYILQTHLFLAADGN</sequence>
<protein>
    <recommendedName>
        <fullName evidence="2">Cas1p 10 TM acyl transferase domain-containing protein</fullName>
    </recommendedName>
</protein>
<reference evidence="3" key="1">
    <citation type="submission" date="2021-05" db="EMBL/GenBank/DDBJ databases">
        <authorList>
            <person name="Khan N."/>
        </authorList>
    </citation>
    <scope>NUCLEOTIDE SEQUENCE</scope>
</reference>
<dbReference type="EMBL" id="CAJSTJ010000144">
    <property type="protein sequence ID" value="CAG7561844.1"/>
    <property type="molecule type" value="Genomic_DNA"/>
</dbReference>
<organism evidence="3 4">
    <name type="scientific">Fusarium equiseti</name>
    <name type="common">Fusarium scirpi</name>
    <dbReference type="NCBI Taxonomy" id="61235"/>
    <lineage>
        <taxon>Eukaryota</taxon>
        <taxon>Fungi</taxon>
        <taxon>Dikarya</taxon>
        <taxon>Ascomycota</taxon>
        <taxon>Pezizomycotina</taxon>
        <taxon>Sordariomycetes</taxon>
        <taxon>Hypocreomycetidae</taxon>
        <taxon>Hypocreales</taxon>
        <taxon>Nectriaceae</taxon>
        <taxon>Fusarium</taxon>
        <taxon>Fusarium incarnatum-equiseti species complex</taxon>
    </lineage>
</organism>
<feature type="transmembrane region" description="Helical" evidence="1">
    <location>
        <begin position="61"/>
        <end position="81"/>
    </location>
</feature>
<gene>
    <name evidence="3" type="ORF">FEQUK3_LOCUS7570</name>
</gene>
<evidence type="ECO:0000313" key="3">
    <source>
        <dbReference type="EMBL" id="CAG7561844.1"/>
    </source>
</evidence>
<evidence type="ECO:0000259" key="2">
    <source>
        <dbReference type="Pfam" id="PF07779"/>
    </source>
</evidence>
<dbReference type="Proteomes" id="UP000693738">
    <property type="component" value="Unassembled WGS sequence"/>
</dbReference>
<comment type="caution">
    <text evidence="3">The sequence shown here is derived from an EMBL/GenBank/DDBJ whole genome shotgun (WGS) entry which is preliminary data.</text>
</comment>
<feature type="transmembrane region" description="Helical" evidence="1">
    <location>
        <begin position="93"/>
        <end position="111"/>
    </location>
</feature>
<evidence type="ECO:0000313" key="4">
    <source>
        <dbReference type="Proteomes" id="UP000693738"/>
    </source>
</evidence>
<dbReference type="Pfam" id="PF07779">
    <property type="entry name" value="Cas1_AcylT"/>
    <property type="match status" value="1"/>
</dbReference>
<feature type="transmembrane region" description="Helical" evidence="1">
    <location>
        <begin position="28"/>
        <end position="49"/>
    </location>
</feature>
<keyword evidence="1" id="KW-1133">Transmembrane helix</keyword>
<name>A0A8J2J043_FUSEQ</name>
<accession>A0A8J2J043</accession>
<dbReference type="InterPro" id="IPR012419">
    <property type="entry name" value="Cas1_AcylTrans_dom"/>
</dbReference>
<feature type="domain" description="Cas1p 10 TM acyl transferase" evidence="2">
    <location>
        <begin position="16"/>
        <end position="146"/>
    </location>
</feature>